<protein>
    <submittedName>
        <fullName evidence="2">Uncharacterized protein</fullName>
    </submittedName>
</protein>
<keyword evidence="3" id="KW-1185">Reference proteome</keyword>
<dbReference type="AlphaFoldDB" id="A0A2Z6LSG3"/>
<reference evidence="3" key="1">
    <citation type="journal article" date="2017" name="Front. Plant Sci.">
        <title>Climate Clever Clovers: New Paradigm to Reduce the Environmental Footprint of Ruminants by Breeding Low Methanogenic Forages Utilizing Haplotype Variation.</title>
        <authorList>
            <person name="Kaur P."/>
            <person name="Appels R."/>
            <person name="Bayer P.E."/>
            <person name="Keeble-Gagnere G."/>
            <person name="Wang J."/>
            <person name="Hirakawa H."/>
            <person name="Shirasawa K."/>
            <person name="Vercoe P."/>
            <person name="Stefanova K."/>
            <person name="Durmic Z."/>
            <person name="Nichols P."/>
            <person name="Revell C."/>
            <person name="Isobe S.N."/>
            <person name="Edwards D."/>
            <person name="Erskine W."/>
        </authorList>
    </citation>
    <scope>NUCLEOTIDE SEQUENCE [LARGE SCALE GENOMIC DNA]</scope>
    <source>
        <strain evidence="3">cv. Daliak</strain>
    </source>
</reference>
<evidence type="ECO:0000256" key="1">
    <source>
        <dbReference type="SAM" id="Phobius"/>
    </source>
</evidence>
<feature type="transmembrane region" description="Helical" evidence="1">
    <location>
        <begin position="61"/>
        <end position="81"/>
    </location>
</feature>
<keyword evidence="1" id="KW-1133">Transmembrane helix</keyword>
<keyword evidence="1" id="KW-0812">Transmembrane</keyword>
<feature type="transmembrane region" description="Helical" evidence="1">
    <location>
        <begin position="24"/>
        <end position="49"/>
    </location>
</feature>
<accession>A0A2Z6LSG3</accession>
<organism evidence="2 3">
    <name type="scientific">Trifolium subterraneum</name>
    <name type="common">Subterranean clover</name>
    <dbReference type="NCBI Taxonomy" id="3900"/>
    <lineage>
        <taxon>Eukaryota</taxon>
        <taxon>Viridiplantae</taxon>
        <taxon>Streptophyta</taxon>
        <taxon>Embryophyta</taxon>
        <taxon>Tracheophyta</taxon>
        <taxon>Spermatophyta</taxon>
        <taxon>Magnoliopsida</taxon>
        <taxon>eudicotyledons</taxon>
        <taxon>Gunneridae</taxon>
        <taxon>Pentapetalae</taxon>
        <taxon>rosids</taxon>
        <taxon>fabids</taxon>
        <taxon>Fabales</taxon>
        <taxon>Fabaceae</taxon>
        <taxon>Papilionoideae</taxon>
        <taxon>50 kb inversion clade</taxon>
        <taxon>NPAAA clade</taxon>
        <taxon>Hologalegina</taxon>
        <taxon>IRL clade</taxon>
        <taxon>Trifolieae</taxon>
        <taxon>Trifolium</taxon>
    </lineage>
</organism>
<dbReference type="EMBL" id="DF973205">
    <property type="protein sequence ID" value="GAU19846.1"/>
    <property type="molecule type" value="Genomic_DNA"/>
</dbReference>
<name>A0A2Z6LSG3_TRISU</name>
<sequence length="99" mass="11425">MIIQSLANYYNDCNHLHYGCSCPFIFFGAIAVTIIVFLISYVVDLGHSLEDDLREKRKQDLVLYLSLFWTSGYWTSPIIYYRDHLMPSLATSPSVIIVK</sequence>
<dbReference type="Proteomes" id="UP000242715">
    <property type="component" value="Unassembled WGS sequence"/>
</dbReference>
<evidence type="ECO:0000313" key="2">
    <source>
        <dbReference type="EMBL" id="GAU19846.1"/>
    </source>
</evidence>
<evidence type="ECO:0000313" key="3">
    <source>
        <dbReference type="Proteomes" id="UP000242715"/>
    </source>
</evidence>
<keyword evidence="1" id="KW-0472">Membrane</keyword>
<proteinExistence type="predicted"/>
<gene>
    <name evidence="2" type="ORF">TSUD_170720</name>
</gene>